<keyword evidence="3" id="KW-0479">Metal-binding</keyword>
<dbReference type="GO" id="GO:0006904">
    <property type="term" value="P:vesicle docking involved in exocytosis"/>
    <property type="evidence" value="ECO:0007669"/>
    <property type="project" value="TreeGrafter"/>
</dbReference>
<keyword evidence="5" id="KW-0862">Zinc</keyword>
<evidence type="ECO:0000256" key="9">
    <source>
        <dbReference type="PROSITE-ProRule" id="PRU00175"/>
    </source>
</evidence>
<evidence type="ECO:0000256" key="10">
    <source>
        <dbReference type="SAM" id="Coils"/>
    </source>
</evidence>
<dbReference type="GO" id="GO:0007033">
    <property type="term" value="P:vacuole organization"/>
    <property type="evidence" value="ECO:0007669"/>
    <property type="project" value="TreeGrafter"/>
</dbReference>
<dbReference type="Proteomes" id="UP000247409">
    <property type="component" value="Unassembled WGS sequence"/>
</dbReference>
<keyword evidence="2" id="KW-0813">Transport</keyword>
<dbReference type="InterPro" id="IPR057307">
    <property type="entry name" value="PEP5_VPS11_N"/>
</dbReference>
<dbReference type="InterPro" id="IPR057308">
    <property type="entry name" value="CHCR_PEP5_VPS11"/>
</dbReference>
<feature type="coiled-coil region" evidence="10">
    <location>
        <begin position="958"/>
        <end position="985"/>
    </location>
</feature>
<dbReference type="GO" id="GO:0008270">
    <property type="term" value="F:zinc ion binding"/>
    <property type="evidence" value="ECO:0007669"/>
    <property type="project" value="UniProtKB-KW"/>
</dbReference>
<organism evidence="13 14">
    <name type="scientific">Gracilariopsis chorda</name>
    <dbReference type="NCBI Taxonomy" id="448386"/>
    <lineage>
        <taxon>Eukaryota</taxon>
        <taxon>Rhodophyta</taxon>
        <taxon>Florideophyceae</taxon>
        <taxon>Rhodymeniophycidae</taxon>
        <taxon>Gracilariales</taxon>
        <taxon>Gracilariaceae</taxon>
        <taxon>Gracilariopsis</taxon>
    </lineage>
</organism>
<protein>
    <submittedName>
        <fullName evidence="13">Vacuolar protein-sorting-associated protein 11-like</fullName>
    </submittedName>
</protein>
<accession>A0A2V3ITZ8</accession>
<sequence length="1090" mass="120326">MSLRWKLFRFLSAQAQLSPQAAQHEAGTSLFPSLTPAHGHQSQARLALLRRFSVAANRCTHAHSYAGLYAFALSRDAVQFFNLAVVDDALSLTSAPPLPPTPLQYTFSAHDTSVIAVRFVHLGDGRLPWFVTLGLDDTTTSVKIWAFKSTLPHANLASRPQSTAVEATVTSAAFANTDDHNVLQCIAVYHLAAHLRPTALAVQPLQPNESTISHLAVAFDDGSVTILHGDILRQRAGKTRVAPAPGEMTPLKPIVFLSYCQQLLYCVSQMSICTISPVLDSDRPAFRRHILDNLGVQRPQLCCTLEASAELIVAKPEALYFFNREGRGPCLAFQTQGDNASIHTAGNYVIQCSGTASITAYDVVNKLIAYRGKGVITCAFDGYANGKRRALLCLANNDLASGKAGSVLKMSEISLEERVNMLLKRGLYISAISLARAQTSTQPNQQKDMLMTAIRQYSEYLMSKDRYDEAAEQLVETIGKNVEPSWVISRLVEQSGLRSGLRHYLEALHAAGKADFVHTKVLITCYRHDRARGIILGTKASEKTTDEYVINVFSDVDWTEDQVDAAISLCRQAGLFKVAERVSRRRARYVQLACTLVEDLKQPIKTLELLRSLPDDEALKVLRACGRQLLVINPDRFVQYLSEAICRSTAKMPINSVGPTLRLDYFLPMFVDKPAWRAVFLDKLVKAPGGITTADAPKAWILLFESLACVDVAERLRPDGVPASVSAADAKSEYESISAVSTVEAEAVLTSNANASVKEKRHIGRRALRILQSRRSVIDLRAALEIAEQYGHEPCLQYLYEHLRMYKELGMCLRMSENGPALLRACRRHGDREPDLWIDCIRLFTPIAAKEEYQEDEQPSREATQAADVSKDDLASVVSDGTALSRLTRDSESEKGSAQEVLEEAMLALDRSGTLSPVEIIEIVTQACPDGAWGLVREYFERCTSTLRRDAIASEHASTVLETELKELRKEVMRLSDDAFTMNKKTCSMCDDDLTVPAVHFYCKHAYHASCLAPGGVGGGSGVLPGAAGERTEMWSEECPKCAPEMDGMVYMTQALQEKNTRHDEFFKKVKSSKDGFSSIIEFLELSPFI</sequence>
<gene>
    <name evidence="13" type="ORF">BWQ96_04613</name>
</gene>
<dbReference type="PANTHER" id="PTHR23323">
    <property type="entry name" value="VACUOLAR PROTEIN SORTING-ASSOCIATED PROTEIN"/>
    <property type="match status" value="1"/>
</dbReference>
<dbReference type="InterPro" id="IPR001841">
    <property type="entry name" value="Znf_RING"/>
</dbReference>
<evidence type="ECO:0000256" key="5">
    <source>
        <dbReference type="ARBA" id="ARBA00022833"/>
    </source>
</evidence>
<reference evidence="13 14" key="1">
    <citation type="journal article" date="2018" name="Mol. Biol. Evol.">
        <title>Analysis of the draft genome of the red seaweed Gracilariopsis chorda provides insights into genome size evolution in Rhodophyta.</title>
        <authorList>
            <person name="Lee J."/>
            <person name="Yang E.C."/>
            <person name="Graf L."/>
            <person name="Yang J.H."/>
            <person name="Qiu H."/>
            <person name="Zel Zion U."/>
            <person name="Chan C.X."/>
            <person name="Stephens T.G."/>
            <person name="Weber A.P.M."/>
            <person name="Boo G.H."/>
            <person name="Boo S.M."/>
            <person name="Kim K.M."/>
            <person name="Shin Y."/>
            <person name="Jung M."/>
            <person name="Lee S.J."/>
            <person name="Yim H.S."/>
            <person name="Lee J.H."/>
            <person name="Bhattacharya D."/>
            <person name="Yoon H.S."/>
        </authorList>
    </citation>
    <scope>NUCLEOTIDE SEQUENCE [LARGE SCALE GENOMIC DNA]</scope>
    <source>
        <strain evidence="13 14">SKKU-2015</strain>
        <tissue evidence="13">Whole body</tissue>
    </source>
</reference>
<evidence type="ECO:0000259" key="12">
    <source>
        <dbReference type="PROSITE" id="PS50089"/>
    </source>
</evidence>
<keyword evidence="6" id="KW-0653">Protein transport</keyword>
<keyword evidence="7" id="KW-0472">Membrane</keyword>
<evidence type="ECO:0000313" key="14">
    <source>
        <dbReference type="Proteomes" id="UP000247409"/>
    </source>
</evidence>
<evidence type="ECO:0000256" key="11">
    <source>
        <dbReference type="SAM" id="MobiDB-lite"/>
    </source>
</evidence>
<dbReference type="AlphaFoldDB" id="A0A2V3ITZ8"/>
<dbReference type="GO" id="GO:0030897">
    <property type="term" value="C:HOPS complex"/>
    <property type="evidence" value="ECO:0007669"/>
    <property type="project" value="TreeGrafter"/>
</dbReference>
<dbReference type="GO" id="GO:0015031">
    <property type="term" value="P:protein transport"/>
    <property type="evidence" value="ECO:0007669"/>
    <property type="project" value="UniProtKB-KW"/>
</dbReference>
<dbReference type="GO" id="GO:0007032">
    <property type="term" value="P:endosome organization"/>
    <property type="evidence" value="ECO:0007669"/>
    <property type="project" value="TreeGrafter"/>
</dbReference>
<evidence type="ECO:0000256" key="3">
    <source>
        <dbReference type="ARBA" id="ARBA00022723"/>
    </source>
</evidence>
<evidence type="ECO:0000256" key="1">
    <source>
        <dbReference type="ARBA" id="ARBA00007070"/>
    </source>
</evidence>
<keyword evidence="4 9" id="KW-0863">Zinc-finger</keyword>
<feature type="domain" description="RING-type" evidence="12">
    <location>
        <begin position="987"/>
        <end position="1042"/>
    </location>
</feature>
<dbReference type="Pfam" id="PF23356">
    <property type="entry name" value="TPR_PEP5_VPS11"/>
    <property type="match status" value="1"/>
</dbReference>
<dbReference type="PANTHER" id="PTHR23323:SF24">
    <property type="entry name" value="VACUOLAR PROTEIN SORTING-ASSOCIATED PROTEIN 11 HOMOLOG"/>
    <property type="match status" value="1"/>
</dbReference>
<keyword evidence="10" id="KW-0175">Coiled coil</keyword>
<dbReference type="GO" id="GO:0030674">
    <property type="term" value="F:protein-macromolecule adaptor activity"/>
    <property type="evidence" value="ECO:0007669"/>
    <property type="project" value="TreeGrafter"/>
</dbReference>
<keyword evidence="14" id="KW-1185">Reference proteome</keyword>
<comment type="subcellular location">
    <subcellularLocation>
        <location evidence="8">Endomembrane system</location>
        <topology evidence="8">Peripheral membrane protein</topology>
        <orientation evidence="8">Cytoplasmic side</orientation>
    </subcellularLocation>
</comment>
<dbReference type="Pfam" id="PF23341">
    <property type="entry name" value="PEP5_VPS11_N"/>
    <property type="match status" value="1"/>
</dbReference>
<comment type="caution">
    <text evidence="13">The sequence shown here is derived from an EMBL/GenBank/DDBJ whole genome shotgun (WGS) entry which is preliminary data.</text>
</comment>
<evidence type="ECO:0000256" key="7">
    <source>
        <dbReference type="ARBA" id="ARBA00023136"/>
    </source>
</evidence>
<evidence type="ECO:0000256" key="6">
    <source>
        <dbReference type="ARBA" id="ARBA00022927"/>
    </source>
</evidence>
<feature type="region of interest" description="Disordered" evidence="11">
    <location>
        <begin position="852"/>
        <end position="873"/>
    </location>
</feature>
<name>A0A2V3ITZ8_9FLOR</name>
<dbReference type="OrthoDB" id="26184at2759"/>
<evidence type="ECO:0000256" key="8">
    <source>
        <dbReference type="ARBA" id="ARBA00029433"/>
    </source>
</evidence>
<comment type="similarity">
    <text evidence="1">Belongs to the VPS11 family.</text>
</comment>
<dbReference type="GO" id="GO:0005768">
    <property type="term" value="C:endosome"/>
    <property type="evidence" value="ECO:0007669"/>
    <property type="project" value="TreeGrafter"/>
</dbReference>
<proteinExistence type="inferred from homology"/>
<evidence type="ECO:0000256" key="4">
    <source>
        <dbReference type="ARBA" id="ARBA00022771"/>
    </source>
</evidence>
<dbReference type="GO" id="GO:0048284">
    <property type="term" value="P:organelle fusion"/>
    <property type="evidence" value="ECO:0007669"/>
    <property type="project" value="TreeGrafter"/>
</dbReference>
<dbReference type="PROSITE" id="PS50089">
    <property type="entry name" value="ZF_RING_2"/>
    <property type="match status" value="1"/>
</dbReference>
<evidence type="ECO:0000313" key="13">
    <source>
        <dbReference type="EMBL" id="PXF45608.1"/>
    </source>
</evidence>
<dbReference type="STRING" id="448386.A0A2V3ITZ8"/>
<dbReference type="EMBL" id="NBIV01000056">
    <property type="protein sequence ID" value="PXF45608.1"/>
    <property type="molecule type" value="Genomic_DNA"/>
</dbReference>
<evidence type="ECO:0000256" key="2">
    <source>
        <dbReference type="ARBA" id="ARBA00022448"/>
    </source>
</evidence>